<dbReference type="Proteomes" id="UP001213972">
    <property type="component" value="Chromosome"/>
</dbReference>
<sequence>MSADTAELAARIDAAVRDVPGVSELYFAAPLPARLWRVAVDRAETFSTLSAGDEGYEATVSIGVAHDRADAVAHVVAARVRDVLGDPAARVTVRVSRISPAERA</sequence>
<proteinExistence type="predicted"/>
<evidence type="ECO:0000313" key="1">
    <source>
        <dbReference type="EMBL" id="WEK13711.1"/>
    </source>
</evidence>
<gene>
    <name evidence="1" type="ORF">P0Y48_00435</name>
</gene>
<evidence type="ECO:0000313" key="2">
    <source>
        <dbReference type="Proteomes" id="UP001213972"/>
    </source>
</evidence>
<dbReference type="EMBL" id="CP119321">
    <property type="protein sequence ID" value="WEK13711.1"/>
    <property type="molecule type" value="Genomic_DNA"/>
</dbReference>
<dbReference type="AlphaFoldDB" id="A0AAJ5W2U7"/>
<reference evidence="1" key="1">
    <citation type="submission" date="2023-03" db="EMBL/GenBank/DDBJ databases">
        <title>Andean soil-derived lignocellulolytic bacterial consortium as a source of novel taxa and putative plastic-active enzymes.</title>
        <authorList>
            <person name="Diaz-Garcia L."/>
            <person name="Chuvochina M."/>
            <person name="Feuerriegel G."/>
            <person name="Bunk B."/>
            <person name="Sproer C."/>
            <person name="Streit W.R."/>
            <person name="Rodriguez L.M."/>
            <person name="Overmann J."/>
            <person name="Jimenez D.J."/>
        </authorList>
    </citation>
    <scope>NUCLEOTIDE SEQUENCE</scope>
    <source>
        <strain evidence="1">MAG 4610</strain>
    </source>
</reference>
<name>A0AAJ5W2U7_9MICO</name>
<organism evidence="1 2">
    <name type="scientific">Candidatus Microbacterium phytovorans</name>
    <dbReference type="NCBI Taxonomy" id="3121374"/>
    <lineage>
        <taxon>Bacteria</taxon>
        <taxon>Bacillati</taxon>
        <taxon>Actinomycetota</taxon>
        <taxon>Actinomycetes</taxon>
        <taxon>Micrococcales</taxon>
        <taxon>Microbacteriaceae</taxon>
        <taxon>Microbacterium</taxon>
    </lineage>
</organism>
<protein>
    <submittedName>
        <fullName evidence="1">Uncharacterized protein</fullName>
    </submittedName>
</protein>
<accession>A0AAJ5W2U7</accession>